<feature type="region of interest" description="Disordered" evidence="1">
    <location>
        <begin position="152"/>
        <end position="187"/>
    </location>
</feature>
<dbReference type="InterPro" id="IPR029659">
    <property type="entry name" value="PRIMA1"/>
</dbReference>
<feature type="compositionally biased region" description="Low complexity" evidence="1">
    <location>
        <begin position="155"/>
        <end position="165"/>
    </location>
</feature>
<protein>
    <recommendedName>
        <fullName evidence="5">Proline rich membrane anchor 1</fullName>
    </recommendedName>
</protein>
<keyword evidence="4" id="KW-1185">Reference proteome</keyword>
<feature type="transmembrane region" description="Helical" evidence="2">
    <location>
        <begin position="195"/>
        <end position="216"/>
    </location>
</feature>
<reference evidence="3" key="2">
    <citation type="submission" date="2025-09" db="UniProtKB">
        <authorList>
            <consortium name="Ensembl"/>
        </authorList>
    </citation>
    <scope>IDENTIFICATION</scope>
</reference>
<evidence type="ECO:0000313" key="4">
    <source>
        <dbReference type="Proteomes" id="UP000694415"/>
    </source>
</evidence>
<organism evidence="3 4">
    <name type="scientific">Mus spicilegus</name>
    <name type="common">Mound-building mouse</name>
    <dbReference type="NCBI Taxonomy" id="10103"/>
    <lineage>
        <taxon>Eukaryota</taxon>
        <taxon>Metazoa</taxon>
        <taxon>Chordata</taxon>
        <taxon>Craniata</taxon>
        <taxon>Vertebrata</taxon>
        <taxon>Euteleostomi</taxon>
        <taxon>Mammalia</taxon>
        <taxon>Eutheria</taxon>
        <taxon>Euarchontoglires</taxon>
        <taxon>Glires</taxon>
        <taxon>Rodentia</taxon>
        <taxon>Myomorpha</taxon>
        <taxon>Muroidea</taxon>
        <taxon>Muridae</taxon>
        <taxon>Murinae</taxon>
        <taxon>Mus</taxon>
        <taxon>Mus</taxon>
    </lineage>
</organism>
<keyword evidence="2" id="KW-0472">Membrane</keyword>
<feature type="region of interest" description="Disordered" evidence="1">
    <location>
        <begin position="268"/>
        <end position="292"/>
    </location>
</feature>
<evidence type="ECO:0000256" key="2">
    <source>
        <dbReference type="SAM" id="Phobius"/>
    </source>
</evidence>
<keyword evidence="2" id="KW-0812">Transmembrane</keyword>
<proteinExistence type="predicted"/>
<evidence type="ECO:0008006" key="5">
    <source>
        <dbReference type="Google" id="ProtNLM"/>
    </source>
</evidence>
<reference evidence="3" key="1">
    <citation type="submission" date="2025-08" db="UniProtKB">
        <authorList>
            <consortium name="Ensembl"/>
        </authorList>
    </citation>
    <scope>IDENTIFICATION</scope>
</reference>
<sequence length="292" mass="30653">ERGRECSPGGRRARLWLRSRLFSFFVHYLFRLRPRPCCRSGCSGPAPLARCLPRAPGTLRPGQPLGATRKGGDRGGAGTRGWAEGGLLRPARGGPEDTFPTLCLGCPTGTTGSEVAAFPGPLAAKRSLELRASAPRPGLPDQLPWRPKQRANFCSSAPRSSSASEAPERARSRQVSSPVGAAGRDATPGPGAAPWLLLALTSAALCAAPTLGFSSAPNSTSCPAEDSWWSGLVIIVAVVCASLVFLTVLVIICYKAIKRKPLRKDENGTSVAEYPMSSSQSHKGVDVNAAVV</sequence>
<dbReference type="Pfam" id="PF16101">
    <property type="entry name" value="PRIMA1"/>
    <property type="match status" value="1"/>
</dbReference>
<feature type="region of interest" description="Disordered" evidence="1">
    <location>
        <begin position="59"/>
        <end position="80"/>
    </location>
</feature>
<evidence type="ECO:0000256" key="1">
    <source>
        <dbReference type="SAM" id="MobiDB-lite"/>
    </source>
</evidence>
<evidence type="ECO:0000313" key="3">
    <source>
        <dbReference type="Ensembl" id="ENSMSIP00000037081.1"/>
    </source>
</evidence>
<dbReference type="GeneTree" id="ENSGT00390000006240"/>
<keyword evidence="2" id="KW-1133">Transmembrane helix</keyword>
<dbReference type="AlphaFoldDB" id="A0A8C6IGU2"/>
<dbReference type="Proteomes" id="UP000694415">
    <property type="component" value="Unplaced"/>
</dbReference>
<feature type="transmembrane region" description="Helical" evidence="2">
    <location>
        <begin position="228"/>
        <end position="254"/>
    </location>
</feature>
<dbReference type="Ensembl" id="ENSMSIT00000046769.1">
    <property type="protein sequence ID" value="ENSMSIP00000037081.1"/>
    <property type="gene ID" value="ENSMSIG00000030901.1"/>
</dbReference>
<name>A0A8C6IGU2_MUSSI</name>
<accession>A0A8C6IGU2</accession>